<keyword evidence="3" id="KW-0812">Transmembrane</keyword>
<dbReference type="SUPFAM" id="SSF53756">
    <property type="entry name" value="UDP-Glycosyltransferase/glycogen phosphorylase"/>
    <property type="match status" value="1"/>
</dbReference>
<sequence length="474" mass="53192">MNTIIPSSENDGVLHVVVFPWLAMGHILPFFDLASRVAQRGHKVTFITTPRNLQTLLQISPSLFPPPPTLSLLTFPLSPVPSLPQNAESSTDIIPDQAPLLKIAFDSLQPSLSYFLQTSKPDWIIYDYASHWLPPLAVSLCIARAFLSLFTAASLSFFGPPSLLLAGGDRSMPEDFAVVPPWVPFQTDVVYRYHEIAKSFEVSELAGLETGASDLIRFGVAISESDVVFIRSRIEFEPDWFHLLDRLYSKPAFPVGFLPPSRPRENEDQNWIVIKEWLDQHRVDSVVYVALGTESSPSQEQITELALGLETSQLPFFWVLRRPPGSTRTESEMLPTGFEERNRSRGMIHKGWAPQVKILSHSSVGGFLTHCGWNSVVEGLSFGRVLILLPLLNDQGLNSRLLKGKGVGVEINRDERSGRFTRDSVAESLRFALVEKEGESLRTAAKEMEGLFGDREENDSYIDSFVRYLENHRR</sequence>
<comment type="caution">
    <text evidence="4">The sequence shown here is derived from an EMBL/GenBank/DDBJ whole genome shotgun (WGS) entry which is preliminary data.</text>
</comment>
<proteinExistence type="inferred from homology"/>
<feature type="transmembrane region" description="Helical" evidence="3">
    <location>
        <begin position="12"/>
        <end position="31"/>
    </location>
</feature>
<dbReference type="Proteomes" id="UP001370490">
    <property type="component" value="Unassembled WGS sequence"/>
</dbReference>
<protein>
    <submittedName>
        <fullName evidence="4">UDP-glucuronosyl/UDP-glucosyltransferase</fullName>
    </submittedName>
</protein>
<dbReference type="EMBL" id="JBAMMX010000005">
    <property type="protein sequence ID" value="KAK6940248.1"/>
    <property type="molecule type" value="Genomic_DNA"/>
</dbReference>
<dbReference type="FunFam" id="3.40.50.2000:FF:000037">
    <property type="entry name" value="Glycosyltransferase"/>
    <property type="match status" value="1"/>
</dbReference>
<reference evidence="4 5" key="1">
    <citation type="submission" date="2023-12" db="EMBL/GenBank/DDBJ databases">
        <title>A high-quality genome assembly for Dillenia turbinata (Dilleniales).</title>
        <authorList>
            <person name="Chanderbali A."/>
        </authorList>
    </citation>
    <scope>NUCLEOTIDE SEQUENCE [LARGE SCALE GENOMIC DNA]</scope>
    <source>
        <strain evidence="4">LSX21</strain>
        <tissue evidence="4">Leaf</tissue>
    </source>
</reference>
<dbReference type="PANTHER" id="PTHR48049:SF138">
    <property type="entry name" value="UDP-GLYCOSYLTRANSFERASE 91C1"/>
    <property type="match status" value="1"/>
</dbReference>
<dbReference type="AlphaFoldDB" id="A0AAN8ZN12"/>
<name>A0AAN8ZN12_9MAGN</name>
<evidence type="ECO:0000313" key="5">
    <source>
        <dbReference type="Proteomes" id="UP001370490"/>
    </source>
</evidence>
<dbReference type="InterPro" id="IPR002213">
    <property type="entry name" value="UDP_glucos_trans"/>
</dbReference>
<dbReference type="CDD" id="cd03784">
    <property type="entry name" value="GT1_Gtf-like"/>
    <property type="match status" value="1"/>
</dbReference>
<dbReference type="GO" id="GO:0035251">
    <property type="term" value="F:UDP-glucosyltransferase activity"/>
    <property type="evidence" value="ECO:0007669"/>
    <property type="project" value="InterPro"/>
</dbReference>
<keyword evidence="5" id="KW-1185">Reference proteome</keyword>
<accession>A0AAN8ZN12</accession>
<keyword evidence="2" id="KW-0808">Transferase</keyword>
<dbReference type="PANTHER" id="PTHR48049">
    <property type="entry name" value="GLYCOSYLTRANSFERASE"/>
    <property type="match status" value="1"/>
</dbReference>
<evidence type="ECO:0000256" key="1">
    <source>
        <dbReference type="ARBA" id="ARBA00009995"/>
    </source>
</evidence>
<dbReference type="Pfam" id="PF00201">
    <property type="entry name" value="UDPGT"/>
    <property type="match status" value="1"/>
</dbReference>
<dbReference type="Gene3D" id="3.40.50.2000">
    <property type="entry name" value="Glycogen Phosphorylase B"/>
    <property type="match status" value="2"/>
</dbReference>
<keyword evidence="3" id="KW-0472">Membrane</keyword>
<comment type="similarity">
    <text evidence="1">Belongs to the UDP-glycosyltransferase family.</text>
</comment>
<evidence type="ECO:0000256" key="2">
    <source>
        <dbReference type="ARBA" id="ARBA00022679"/>
    </source>
</evidence>
<keyword evidence="3" id="KW-1133">Transmembrane helix</keyword>
<organism evidence="4 5">
    <name type="scientific">Dillenia turbinata</name>
    <dbReference type="NCBI Taxonomy" id="194707"/>
    <lineage>
        <taxon>Eukaryota</taxon>
        <taxon>Viridiplantae</taxon>
        <taxon>Streptophyta</taxon>
        <taxon>Embryophyta</taxon>
        <taxon>Tracheophyta</taxon>
        <taxon>Spermatophyta</taxon>
        <taxon>Magnoliopsida</taxon>
        <taxon>eudicotyledons</taxon>
        <taxon>Gunneridae</taxon>
        <taxon>Pentapetalae</taxon>
        <taxon>Dilleniales</taxon>
        <taxon>Dilleniaceae</taxon>
        <taxon>Dillenia</taxon>
    </lineage>
</organism>
<gene>
    <name evidence="4" type="ORF">RJ641_029779</name>
</gene>
<evidence type="ECO:0000256" key="3">
    <source>
        <dbReference type="SAM" id="Phobius"/>
    </source>
</evidence>
<evidence type="ECO:0000313" key="4">
    <source>
        <dbReference type="EMBL" id="KAK6940248.1"/>
    </source>
</evidence>
<dbReference type="InterPro" id="IPR050481">
    <property type="entry name" value="UDP-glycosyltransf_plant"/>
</dbReference>